<keyword evidence="2 4" id="KW-0012">Acyltransferase</keyword>
<dbReference type="InterPro" id="IPR016181">
    <property type="entry name" value="Acyl_CoA_acyltransferase"/>
</dbReference>
<feature type="domain" description="N-acetyltransferase" evidence="3">
    <location>
        <begin position="3"/>
        <end position="153"/>
    </location>
</feature>
<evidence type="ECO:0000259" key="3">
    <source>
        <dbReference type="PROSITE" id="PS51186"/>
    </source>
</evidence>
<dbReference type="Pfam" id="PF00583">
    <property type="entry name" value="Acetyltransf_1"/>
    <property type="match status" value="1"/>
</dbReference>
<dbReference type="Proteomes" id="UP001183246">
    <property type="component" value="Unassembled WGS sequence"/>
</dbReference>
<keyword evidence="1 4" id="KW-0808">Transferase</keyword>
<dbReference type="EC" id="2.3.1.-" evidence="4"/>
<reference evidence="5" key="1">
    <citation type="submission" date="2023-07" db="EMBL/GenBank/DDBJ databases">
        <title>30 novel species of actinomycetes from the DSMZ collection.</title>
        <authorList>
            <person name="Nouioui I."/>
        </authorList>
    </citation>
    <scope>NUCLEOTIDE SEQUENCE [LARGE SCALE GENOMIC DNA]</scope>
    <source>
        <strain evidence="5">DSM 44938</strain>
    </source>
</reference>
<dbReference type="PANTHER" id="PTHR43877">
    <property type="entry name" value="AMINOALKYLPHOSPHONATE N-ACETYLTRANSFERASE-RELATED-RELATED"/>
    <property type="match status" value="1"/>
</dbReference>
<dbReference type="EMBL" id="JAVREL010000004">
    <property type="protein sequence ID" value="MDT0342777.1"/>
    <property type="molecule type" value="Genomic_DNA"/>
</dbReference>
<dbReference type="Gene3D" id="3.40.630.30">
    <property type="match status" value="1"/>
</dbReference>
<dbReference type="PANTHER" id="PTHR43877:SF2">
    <property type="entry name" value="AMINOALKYLPHOSPHONATE N-ACETYLTRANSFERASE-RELATED"/>
    <property type="match status" value="1"/>
</dbReference>
<gene>
    <name evidence="4" type="ORF">RM590_09100</name>
</gene>
<dbReference type="SUPFAM" id="SSF55729">
    <property type="entry name" value="Acyl-CoA N-acyltransferases (Nat)"/>
    <property type="match status" value="1"/>
</dbReference>
<evidence type="ECO:0000313" key="5">
    <source>
        <dbReference type="Proteomes" id="UP001183246"/>
    </source>
</evidence>
<dbReference type="InterPro" id="IPR050832">
    <property type="entry name" value="Bact_Acetyltransf"/>
</dbReference>
<dbReference type="GO" id="GO:0016746">
    <property type="term" value="F:acyltransferase activity"/>
    <property type="evidence" value="ECO:0007669"/>
    <property type="project" value="UniProtKB-KW"/>
</dbReference>
<sequence length="153" mass="16586">MHIELLADRPDLIPGLAALRWDEWGPEPARPRLDDWVAVTAAEAGRAALPVTWVASDDAGTVLGGMGLAPFDPPERRDVSPWIVGAVVRRGRRGEGIGRALFAELERWARAAGHRRLWVATGGPAVAFYQRCGMETESARGATVLTKVLVAER</sequence>
<proteinExistence type="predicted"/>
<evidence type="ECO:0000313" key="4">
    <source>
        <dbReference type="EMBL" id="MDT0342777.1"/>
    </source>
</evidence>
<accession>A0ABU2MMZ7</accession>
<dbReference type="InterPro" id="IPR000182">
    <property type="entry name" value="GNAT_dom"/>
</dbReference>
<evidence type="ECO:0000256" key="2">
    <source>
        <dbReference type="ARBA" id="ARBA00023315"/>
    </source>
</evidence>
<dbReference type="RefSeq" id="WP_311703915.1">
    <property type="nucleotide sequence ID" value="NZ_JAVREL010000004.1"/>
</dbReference>
<evidence type="ECO:0000256" key="1">
    <source>
        <dbReference type="ARBA" id="ARBA00022679"/>
    </source>
</evidence>
<dbReference type="PROSITE" id="PS51186">
    <property type="entry name" value="GNAT"/>
    <property type="match status" value="1"/>
</dbReference>
<name>A0ABU2MMZ7_9ACTN</name>
<keyword evidence="5" id="KW-1185">Reference proteome</keyword>
<organism evidence="4 5">
    <name type="scientific">Streptomyces litchfieldiae</name>
    <dbReference type="NCBI Taxonomy" id="3075543"/>
    <lineage>
        <taxon>Bacteria</taxon>
        <taxon>Bacillati</taxon>
        <taxon>Actinomycetota</taxon>
        <taxon>Actinomycetes</taxon>
        <taxon>Kitasatosporales</taxon>
        <taxon>Streptomycetaceae</taxon>
        <taxon>Streptomyces</taxon>
    </lineage>
</organism>
<comment type="caution">
    <text evidence="4">The sequence shown here is derived from an EMBL/GenBank/DDBJ whole genome shotgun (WGS) entry which is preliminary data.</text>
</comment>
<protein>
    <submittedName>
        <fullName evidence="4">GNAT family N-acetyltransferase</fullName>
        <ecNumber evidence="4">2.3.1.-</ecNumber>
    </submittedName>
</protein>